<dbReference type="InterPro" id="IPR000160">
    <property type="entry name" value="GGDEF_dom"/>
</dbReference>
<dbReference type="PANTHER" id="PTHR44757">
    <property type="entry name" value="DIGUANYLATE CYCLASE DGCP"/>
    <property type="match status" value="1"/>
</dbReference>
<protein>
    <submittedName>
        <fullName evidence="4">Bifunctional diguanylate cyclase/phosphodiesterase</fullName>
    </submittedName>
</protein>
<comment type="caution">
    <text evidence="4">The sequence shown here is derived from an EMBL/GenBank/DDBJ whole genome shotgun (WGS) entry which is preliminary data.</text>
</comment>
<keyword evidence="1" id="KW-1133">Transmembrane helix</keyword>
<feature type="domain" description="GGDEF" evidence="3">
    <location>
        <begin position="359"/>
        <end position="491"/>
    </location>
</feature>
<dbReference type="SMART" id="SM00052">
    <property type="entry name" value="EAL"/>
    <property type="match status" value="1"/>
</dbReference>
<dbReference type="Gene3D" id="3.30.70.270">
    <property type="match status" value="1"/>
</dbReference>
<dbReference type="PANTHER" id="PTHR44757:SF2">
    <property type="entry name" value="BIOFILM ARCHITECTURE MAINTENANCE PROTEIN MBAA"/>
    <property type="match status" value="1"/>
</dbReference>
<dbReference type="SUPFAM" id="SSF141868">
    <property type="entry name" value="EAL domain-like"/>
    <property type="match status" value="1"/>
</dbReference>
<dbReference type="InterPro" id="IPR052155">
    <property type="entry name" value="Biofilm_reg_signaling"/>
</dbReference>
<proteinExistence type="predicted"/>
<feature type="domain" description="EAL" evidence="2">
    <location>
        <begin position="500"/>
        <end position="754"/>
    </location>
</feature>
<evidence type="ECO:0000313" key="5">
    <source>
        <dbReference type="Proteomes" id="UP001597218"/>
    </source>
</evidence>
<dbReference type="InterPro" id="IPR001633">
    <property type="entry name" value="EAL_dom"/>
</dbReference>
<feature type="transmembrane region" description="Helical" evidence="1">
    <location>
        <begin position="171"/>
        <end position="190"/>
    </location>
</feature>
<dbReference type="Gene3D" id="3.20.20.450">
    <property type="entry name" value="EAL domain"/>
    <property type="match status" value="1"/>
</dbReference>
<dbReference type="SUPFAM" id="SSF55073">
    <property type="entry name" value="Nucleotide cyclase"/>
    <property type="match status" value="1"/>
</dbReference>
<dbReference type="CDD" id="cd01948">
    <property type="entry name" value="EAL"/>
    <property type="match status" value="1"/>
</dbReference>
<dbReference type="InterPro" id="IPR035965">
    <property type="entry name" value="PAS-like_dom_sf"/>
</dbReference>
<dbReference type="CDD" id="cd01949">
    <property type="entry name" value="GGDEF"/>
    <property type="match status" value="1"/>
</dbReference>
<feature type="transmembrane region" description="Helical" evidence="1">
    <location>
        <begin position="148"/>
        <end position="165"/>
    </location>
</feature>
<feature type="transmembrane region" description="Helical" evidence="1">
    <location>
        <begin position="72"/>
        <end position="90"/>
    </location>
</feature>
<feature type="transmembrane region" description="Helical" evidence="1">
    <location>
        <begin position="123"/>
        <end position="141"/>
    </location>
</feature>
<dbReference type="InterPro" id="IPR043128">
    <property type="entry name" value="Rev_trsase/Diguanyl_cyclase"/>
</dbReference>
<dbReference type="PROSITE" id="PS50887">
    <property type="entry name" value="GGDEF"/>
    <property type="match status" value="1"/>
</dbReference>
<evidence type="ECO:0000256" key="1">
    <source>
        <dbReference type="SAM" id="Phobius"/>
    </source>
</evidence>
<reference evidence="5" key="1">
    <citation type="journal article" date="2019" name="Int. J. Syst. Evol. Microbiol.">
        <title>The Global Catalogue of Microorganisms (GCM) 10K type strain sequencing project: providing services to taxonomists for standard genome sequencing and annotation.</title>
        <authorList>
            <consortium name="The Broad Institute Genomics Platform"/>
            <consortium name="The Broad Institute Genome Sequencing Center for Infectious Disease"/>
            <person name="Wu L."/>
            <person name="Ma J."/>
        </authorList>
    </citation>
    <scope>NUCLEOTIDE SEQUENCE [LARGE SCALE GENOMIC DNA]</scope>
    <source>
        <strain evidence="5">CGMCC 4.7177</strain>
    </source>
</reference>
<dbReference type="CDD" id="cd00130">
    <property type="entry name" value="PAS"/>
    <property type="match status" value="1"/>
</dbReference>
<dbReference type="NCBIfam" id="TIGR00254">
    <property type="entry name" value="GGDEF"/>
    <property type="match status" value="1"/>
</dbReference>
<dbReference type="Pfam" id="PF13426">
    <property type="entry name" value="PAS_9"/>
    <property type="match status" value="1"/>
</dbReference>
<dbReference type="Pfam" id="PF00990">
    <property type="entry name" value="GGDEF"/>
    <property type="match status" value="1"/>
</dbReference>
<dbReference type="PROSITE" id="PS50883">
    <property type="entry name" value="EAL"/>
    <property type="match status" value="1"/>
</dbReference>
<accession>A0ABW4SGR1</accession>
<feature type="transmembrane region" description="Helical" evidence="1">
    <location>
        <begin position="38"/>
        <end position="60"/>
    </location>
</feature>
<keyword evidence="1" id="KW-0812">Transmembrane</keyword>
<dbReference type="InterPro" id="IPR035919">
    <property type="entry name" value="EAL_sf"/>
</dbReference>
<keyword evidence="5" id="KW-1185">Reference proteome</keyword>
<dbReference type="Pfam" id="PF00563">
    <property type="entry name" value="EAL"/>
    <property type="match status" value="1"/>
</dbReference>
<dbReference type="RefSeq" id="WP_381537614.1">
    <property type="nucleotide sequence ID" value="NZ_JBHUGI010000025.1"/>
</dbReference>
<evidence type="ECO:0000313" key="4">
    <source>
        <dbReference type="EMBL" id="MFD1928344.1"/>
    </source>
</evidence>
<feature type="transmembrane region" description="Helical" evidence="1">
    <location>
        <begin position="97"/>
        <end position="117"/>
    </location>
</feature>
<dbReference type="SMART" id="SM00267">
    <property type="entry name" value="GGDEF"/>
    <property type="match status" value="1"/>
</dbReference>
<dbReference type="NCBIfam" id="TIGR00229">
    <property type="entry name" value="sensory_box"/>
    <property type="match status" value="1"/>
</dbReference>
<dbReference type="Proteomes" id="UP001597218">
    <property type="component" value="Unassembled WGS sequence"/>
</dbReference>
<dbReference type="InterPro" id="IPR000014">
    <property type="entry name" value="PAS"/>
</dbReference>
<name>A0ABW4SGR1_9BACL</name>
<dbReference type="EMBL" id="JBHUGI010000025">
    <property type="protein sequence ID" value="MFD1928344.1"/>
    <property type="molecule type" value="Genomic_DNA"/>
</dbReference>
<gene>
    <name evidence="4" type="ORF">ACFSFY_09750</name>
</gene>
<dbReference type="InterPro" id="IPR029787">
    <property type="entry name" value="Nucleotide_cyclase"/>
</dbReference>
<sequence length="775" mass="89008">MSNKKRPLEFGFHPVSLSFRNRTLEKEFKYFNDSEVRVFHQISIILSYLSWIVVGILSYISYPEYYPQVVKVIIFWLYPVLTVNLIVLHLKRFLNYYQLLTVISNITAGLVVVIVGHIILENIVLTICGITVVSMFTFYIYRQRFKIAVPITLVLVSFYQVVLFGTSEVGIYSSLLWVLVITCIVGGNIMERANRRTFIQNKLRQMAEAENRDKSEFLNNMFNLVPVPIIVAEENHKILEANPAAMELFGEHQHYIEELLVPSKRHRMALLRNFIKRTPIHNFETEILKKDGTVISTLISVNFVEREGQKITICAIQDISGRKKAEEKNTYLAYHDTLTELPNRLQFTQKLKQFVDLKNQIAVLFMDLDKFKMINDTHGHTVGDKLLQEVAKRLINCVSEEDIVFRIGGDEFTVILLTNEKSKVSRIAKRILTEIGKPLVIENNVIYVRASIGITLYPTDGENVEELIRDSDYAMYHSKILGGNNYKFFTSCMSRSLEERVNLERDLHSALKNDELVLHYQPQIDSQTGHVFGAEALIRWEHPKRGLIPPNQFIPIAEETGLIIPIGEWVLRMACMQAEEWNRKYDHPVHIAVNLSIKQFVNNDIVKTVERTLHETGLDPEILELELTESIFLENTESMISTLNKLQKLGVRISIDDFGTGYSSLSYLKDLPIDSIKIDQSFIRDLCENKKTASIISAIITLAKNLDLKSVAEGVETPEQFNYFKMEGCDLVQGYYFSRPLPANQIEALLDRTEWGAGTMNNNFATVKETLETIM</sequence>
<dbReference type="Gene3D" id="3.30.450.20">
    <property type="entry name" value="PAS domain"/>
    <property type="match status" value="1"/>
</dbReference>
<dbReference type="SUPFAM" id="SSF55785">
    <property type="entry name" value="PYP-like sensor domain (PAS domain)"/>
    <property type="match status" value="1"/>
</dbReference>
<evidence type="ECO:0000259" key="2">
    <source>
        <dbReference type="PROSITE" id="PS50883"/>
    </source>
</evidence>
<organism evidence="4 5">
    <name type="scientific">Sporosarcina siberiensis</name>
    <dbReference type="NCBI Taxonomy" id="1365606"/>
    <lineage>
        <taxon>Bacteria</taxon>
        <taxon>Bacillati</taxon>
        <taxon>Bacillota</taxon>
        <taxon>Bacilli</taxon>
        <taxon>Bacillales</taxon>
        <taxon>Caryophanaceae</taxon>
        <taxon>Sporosarcina</taxon>
    </lineage>
</organism>
<keyword evidence="1" id="KW-0472">Membrane</keyword>
<evidence type="ECO:0000259" key="3">
    <source>
        <dbReference type="PROSITE" id="PS50887"/>
    </source>
</evidence>